<dbReference type="AlphaFoldDB" id="A0A392PX55"/>
<accession>A0A392PX55</accession>
<evidence type="ECO:0000256" key="1">
    <source>
        <dbReference type="SAM" id="MobiDB-lite"/>
    </source>
</evidence>
<comment type="caution">
    <text evidence="2">The sequence shown here is derived from an EMBL/GenBank/DDBJ whole genome shotgun (WGS) entry which is preliminary data.</text>
</comment>
<evidence type="ECO:0000313" key="3">
    <source>
        <dbReference type="Proteomes" id="UP000265520"/>
    </source>
</evidence>
<reference evidence="2 3" key="1">
    <citation type="journal article" date="2018" name="Front. Plant Sci.">
        <title>Red Clover (Trifolium pratense) and Zigzag Clover (T. medium) - A Picture of Genomic Similarities and Differences.</title>
        <authorList>
            <person name="Dluhosova J."/>
            <person name="Istvanek J."/>
            <person name="Nedelnik J."/>
            <person name="Repkova J."/>
        </authorList>
    </citation>
    <scope>NUCLEOTIDE SEQUENCE [LARGE SCALE GENOMIC DNA]</scope>
    <source>
        <strain evidence="3">cv. 10/8</strain>
        <tissue evidence="2">Leaf</tissue>
    </source>
</reference>
<feature type="compositionally biased region" description="Low complexity" evidence="1">
    <location>
        <begin position="149"/>
        <end position="164"/>
    </location>
</feature>
<dbReference type="EMBL" id="LXQA010102001">
    <property type="protein sequence ID" value="MCI16688.1"/>
    <property type="molecule type" value="Genomic_DNA"/>
</dbReference>
<sequence>KQRKSLFRIFEESVRGFKEKFYGVRPITGNGWKTIVTRGTRKGEDGNVVKGPDGVPYEEDYVNFHFQWNKGHYEISSNEFTYKRGELSVEEGNPLLESEGRQKTSAKLVDTKRLLGCKTQEDVDAFFLEMTSATTRLRQEKNAKKKAATILGTSSSIPSGTPSGQVSPAPSIEII</sequence>
<feature type="non-terminal residue" evidence="2">
    <location>
        <position position="1"/>
    </location>
</feature>
<feature type="non-terminal residue" evidence="2">
    <location>
        <position position="175"/>
    </location>
</feature>
<organism evidence="2 3">
    <name type="scientific">Trifolium medium</name>
    <dbReference type="NCBI Taxonomy" id="97028"/>
    <lineage>
        <taxon>Eukaryota</taxon>
        <taxon>Viridiplantae</taxon>
        <taxon>Streptophyta</taxon>
        <taxon>Embryophyta</taxon>
        <taxon>Tracheophyta</taxon>
        <taxon>Spermatophyta</taxon>
        <taxon>Magnoliopsida</taxon>
        <taxon>eudicotyledons</taxon>
        <taxon>Gunneridae</taxon>
        <taxon>Pentapetalae</taxon>
        <taxon>rosids</taxon>
        <taxon>fabids</taxon>
        <taxon>Fabales</taxon>
        <taxon>Fabaceae</taxon>
        <taxon>Papilionoideae</taxon>
        <taxon>50 kb inversion clade</taxon>
        <taxon>NPAAA clade</taxon>
        <taxon>Hologalegina</taxon>
        <taxon>IRL clade</taxon>
        <taxon>Trifolieae</taxon>
        <taxon>Trifolium</taxon>
    </lineage>
</organism>
<dbReference type="Proteomes" id="UP000265520">
    <property type="component" value="Unassembled WGS sequence"/>
</dbReference>
<protein>
    <submittedName>
        <fullName evidence="2">Uncharacterized protein</fullName>
    </submittedName>
</protein>
<feature type="region of interest" description="Disordered" evidence="1">
    <location>
        <begin position="139"/>
        <end position="175"/>
    </location>
</feature>
<name>A0A392PX55_9FABA</name>
<proteinExistence type="predicted"/>
<evidence type="ECO:0000313" key="2">
    <source>
        <dbReference type="EMBL" id="MCI16688.1"/>
    </source>
</evidence>
<keyword evidence="3" id="KW-1185">Reference proteome</keyword>